<feature type="domain" description="CLIP1 zinc knuckle" evidence="6">
    <location>
        <begin position="90"/>
        <end position="107"/>
    </location>
</feature>
<evidence type="ECO:0000313" key="9">
    <source>
        <dbReference type="WBParaSite" id="TCLT_0000857001-mRNA-1"/>
    </source>
</evidence>
<dbReference type="Pfam" id="PF16641">
    <property type="entry name" value="CLIP1_ZNF"/>
    <property type="match status" value="2"/>
</dbReference>
<dbReference type="GO" id="GO:0005874">
    <property type="term" value="C:microtubule"/>
    <property type="evidence" value="ECO:0007669"/>
    <property type="project" value="UniProtKB-KW"/>
</dbReference>
<evidence type="ECO:0000256" key="2">
    <source>
        <dbReference type="ARBA" id="ARBA00022490"/>
    </source>
</evidence>
<keyword evidence="4" id="KW-0175">Coiled coil</keyword>
<name>A0A0N5D6B4_THECL</name>
<dbReference type="STRING" id="103827.A0A0N5D6B4"/>
<comment type="subcellular location">
    <subcellularLocation>
        <location evidence="1">Cytoplasm</location>
        <location evidence="1">Cytoskeleton</location>
    </subcellularLocation>
</comment>
<sequence length="162" mass="18915">AISPDIEEEWKNKEISYLQKIEELKIAAGITETAKIEEMKRDIAFLNSIIAEQFKKEQDMKKQIAILNGIPANQIFMELQRKTFRDLPPRLYCDMCEVFDLHDTTDCPEQALDIMKNGIHENVHKVRPSPRAYCEECEEFGHDIECCQKRQTEKSEAKDCTF</sequence>
<dbReference type="AlphaFoldDB" id="A0A0N5D6B4"/>
<keyword evidence="8" id="KW-1185">Reference proteome</keyword>
<dbReference type="InterPro" id="IPR032108">
    <property type="entry name" value="CLIP1_ZNF"/>
</dbReference>
<dbReference type="OrthoDB" id="5412539at2759"/>
<proteinExistence type="predicted"/>
<dbReference type="OMA" id="GGERPYC"/>
<evidence type="ECO:0000313" key="7">
    <source>
        <dbReference type="EMBL" id="VDN06128.1"/>
    </source>
</evidence>
<evidence type="ECO:0000313" key="8">
    <source>
        <dbReference type="Proteomes" id="UP000276776"/>
    </source>
</evidence>
<organism evidence="9">
    <name type="scientific">Thelazia callipaeda</name>
    <name type="common">Oriental eyeworm</name>
    <name type="synonym">Parasitic nematode</name>
    <dbReference type="NCBI Taxonomy" id="103827"/>
    <lineage>
        <taxon>Eukaryota</taxon>
        <taxon>Metazoa</taxon>
        <taxon>Ecdysozoa</taxon>
        <taxon>Nematoda</taxon>
        <taxon>Chromadorea</taxon>
        <taxon>Rhabditida</taxon>
        <taxon>Spirurina</taxon>
        <taxon>Spiruromorpha</taxon>
        <taxon>Thelazioidea</taxon>
        <taxon>Thelaziidae</taxon>
        <taxon>Thelazia</taxon>
    </lineage>
</organism>
<feature type="domain" description="CLIP1 zinc knuckle" evidence="6">
    <location>
        <begin position="131"/>
        <end position="145"/>
    </location>
</feature>
<keyword evidence="2" id="KW-0963">Cytoplasm</keyword>
<dbReference type="EMBL" id="UYYF01004651">
    <property type="protein sequence ID" value="VDN06128.1"/>
    <property type="molecule type" value="Genomic_DNA"/>
</dbReference>
<gene>
    <name evidence="7" type="ORF">TCLT_LOCUS8559</name>
</gene>
<dbReference type="Proteomes" id="UP000276776">
    <property type="component" value="Unassembled WGS sequence"/>
</dbReference>
<protein>
    <submittedName>
        <fullName evidence="9">CAP_C domain-containing protein</fullName>
    </submittedName>
</protein>
<evidence type="ECO:0000256" key="3">
    <source>
        <dbReference type="ARBA" id="ARBA00022701"/>
    </source>
</evidence>
<reference evidence="9" key="1">
    <citation type="submission" date="2017-02" db="UniProtKB">
        <authorList>
            <consortium name="WormBaseParasite"/>
        </authorList>
    </citation>
    <scope>IDENTIFICATION</scope>
</reference>
<evidence type="ECO:0000259" key="6">
    <source>
        <dbReference type="Pfam" id="PF16641"/>
    </source>
</evidence>
<evidence type="ECO:0000256" key="5">
    <source>
        <dbReference type="ARBA" id="ARBA00023212"/>
    </source>
</evidence>
<accession>A0A0N5D6B4</accession>
<keyword evidence="3" id="KW-0493">Microtubule</keyword>
<reference evidence="7 8" key="2">
    <citation type="submission" date="2018-11" db="EMBL/GenBank/DDBJ databases">
        <authorList>
            <consortium name="Pathogen Informatics"/>
        </authorList>
    </citation>
    <scope>NUCLEOTIDE SEQUENCE [LARGE SCALE GENOMIC DNA]</scope>
</reference>
<evidence type="ECO:0000256" key="4">
    <source>
        <dbReference type="ARBA" id="ARBA00023054"/>
    </source>
</evidence>
<dbReference type="WBParaSite" id="TCLT_0000857001-mRNA-1">
    <property type="protein sequence ID" value="TCLT_0000857001-mRNA-1"/>
    <property type="gene ID" value="TCLT_0000857001"/>
</dbReference>
<evidence type="ECO:0000256" key="1">
    <source>
        <dbReference type="ARBA" id="ARBA00004245"/>
    </source>
</evidence>
<keyword evidence="5" id="KW-0206">Cytoskeleton</keyword>